<dbReference type="EMBL" id="UOFL01000141">
    <property type="protein sequence ID" value="VAW77848.1"/>
    <property type="molecule type" value="Genomic_DNA"/>
</dbReference>
<name>A0A3B0YAI9_9ZZZZ</name>
<gene>
    <name evidence="1" type="ORF">MNBD_GAMMA12-2197</name>
</gene>
<reference evidence="1" key="1">
    <citation type="submission" date="2018-06" db="EMBL/GenBank/DDBJ databases">
        <authorList>
            <person name="Zhirakovskaya E."/>
        </authorList>
    </citation>
    <scope>NUCLEOTIDE SEQUENCE</scope>
</reference>
<sequence length="73" mass="8134">MSVSNRKTPWVAPTKRDSADLAFDIVNVCDGPVPDELMKKAKKVMRQAKNGEITDDEAMHILLTMDLGLKDHP</sequence>
<proteinExistence type="predicted"/>
<accession>A0A3B0YAI9</accession>
<evidence type="ECO:0000313" key="1">
    <source>
        <dbReference type="EMBL" id="VAW77848.1"/>
    </source>
</evidence>
<organism evidence="1">
    <name type="scientific">hydrothermal vent metagenome</name>
    <dbReference type="NCBI Taxonomy" id="652676"/>
    <lineage>
        <taxon>unclassified sequences</taxon>
        <taxon>metagenomes</taxon>
        <taxon>ecological metagenomes</taxon>
    </lineage>
</organism>
<dbReference type="AlphaFoldDB" id="A0A3B0YAI9"/>
<protein>
    <submittedName>
        <fullName evidence="1">Uncharacterized protein</fullName>
    </submittedName>
</protein>